<keyword evidence="2" id="KW-0812">Transmembrane</keyword>
<feature type="region of interest" description="Disordered" evidence="1">
    <location>
        <begin position="314"/>
        <end position="333"/>
    </location>
</feature>
<dbReference type="EnsemblMetazoa" id="G24425.1">
    <property type="protein sequence ID" value="G24425.1:cds"/>
    <property type="gene ID" value="G24425"/>
</dbReference>
<feature type="domain" description="Ig-like" evidence="4">
    <location>
        <begin position="152"/>
        <end position="268"/>
    </location>
</feature>
<name>A0A8W8KLM2_MAGGI</name>
<proteinExistence type="predicted"/>
<evidence type="ECO:0000313" key="5">
    <source>
        <dbReference type="EnsemblMetazoa" id="G24425.1:cds"/>
    </source>
</evidence>
<evidence type="ECO:0000256" key="2">
    <source>
        <dbReference type="SAM" id="Phobius"/>
    </source>
</evidence>
<feature type="chain" id="PRO_5036447108" description="Ig-like domain-containing protein" evidence="3">
    <location>
        <begin position="21"/>
        <end position="405"/>
    </location>
</feature>
<feature type="transmembrane region" description="Helical" evidence="2">
    <location>
        <begin position="274"/>
        <end position="298"/>
    </location>
</feature>
<evidence type="ECO:0000256" key="3">
    <source>
        <dbReference type="SAM" id="SignalP"/>
    </source>
</evidence>
<protein>
    <recommendedName>
        <fullName evidence="4">Ig-like domain-containing protein</fullName>
    </recommendedName>
</protein>
<dbReference type="AlphaFoldDB" id="A0A8W8KLM2"/>
<sequence length="405" mass="45193">MKLFVVCAVLLCTSSSLAFAQNIQIQALPQTITYRENDFIIVCSITNPSKLSSVFVIQLLKNSSTTFEPVVSVTTGQTPLVEWKDSTLQYRAFAKGNVDSPSSAQLRLTIDKARVQCPTDFKMYMCKMSGYASSGLVTQETGSIVLSYIVKPTVIEMPRVRILNENFDTQDRQFPVGTAMQLTCQGEVGSDASQTIRWCAQRAGEFIFTGLPQTPIFSEVSQSGCMFIRSSTITYNLTSEDTFTKFLCEAGDTGLCGTGTAIQYVNITIVQSSILVPFLSGSTVGIVVVFTIILAIIWRRYLRQQQMNERVYQNHNGKGRISNKSEDHYTEPGPTEDHLYTELNSISTVIGQFAYNPDNQYTELHTINRQLEIDQASLTPDHQYTSLNAIQNTQTTNIPRLIQYK</sequence>
<accession>A0A8W8KLM2</accession>
<reference evidence="5" key="1">
    <citation type="submission" date="2022-08" db="UniProtKB">
        <authorList>
            <consortium name="EnsemblMetazoa"/>
        </authorList>
    </citation>
    <scope>IDENTIFICATION</scope>
    <source>
        <strain evidence="5">05x7-T-G4-1.051#20</strain>
    </source>
</reference>
<evidence type="ECO:0000256" key="1">
    <source>
        <dbReference type="SAM" id="MobiDB-lite"/>
    </source>
</evidence>
<dbReference type="InterPro" id="IPR007110">
    <property type="entry name" value="Ig-like_dom"/>
</dbReference>
<evidence type="ECO:0000313" key="6">
    <source>
        <dbReference type="Proteomes" id="UP000005408"/>
    </source>
</evidence>
<keyword evidence="3" id="KW-0732">Signal</keyword>
<organism evidence="5 6">
    <name type="scientific">Magallana gigas</name>
    <name type="common">Pacific oyster</name>
    <name type="synonym">Crassostrea gigas</name>
    <dbReference type="NCBI Taxonomy" id="29159"/>
    <lineage>
        <taxon>Eukaryota</taxon>
        <taxon>Metazoa</taxon>
        <taxon>Spiralia</taxon>
        <taxon>Lophotrochozoa</taxon>
        <taxon>Mollusca</taxon>
        <taxon>Bivalvia</taxon>
        <taxon>Autobranchia</taxon>
        <taxon>Pteriomorphia</taxon>
        <taxon>Ostreida</taxon>
        <taxon>Ostreoidea</taxon>
        <taxon>Ostreidae</taxon>
        <taxon>Magallana</taxon>
    </lineage>
</organism>
<keyword evidence="2" id="KW-1133">Transmembrane helix</keyword>
<keyword evidence="6" id="KW-1185">Reference proteome</keyword>
<dbReference type="PROSITE" id="PS50835">
    <property type="entry name" value="IG_LIKE"/>
    <property type="match status" value="1"/>
</dbReference>
<feature type="signal peptide" evidence="3">
    <location>
        <begin position="1"/>
        <end position="20"/>
    </location>
</feature>
<keyword evidence="2" id="KW-0472">Membrane</keyword>
<feature type="compositionally biased region" description="Basic and acidic residues" evidence="1">
    <location>
        <begin position="323"/>
        <end position="333"/>
    </location>
</feature>
<evidence type="ECO:0000259" key="4">
    <source>
        <dbReference type="PROSITE" id="PS50835"/>
    </source>
</evidence>
<dbReference type="Proteomes" id="UP000005408">
    <property type="component" value="Unassembled WGS sequence"/>
</dbReference>